<dbReference type="HAMAP" id="MF_00328">
    <property type="entry name" value="Guanylate_kinase"/>
    <property type="match status" value="1"/>
</dbReference>
<keyword evidence="4 9" id="KW-0808">Transferase</keyword>
<keyword evidence="5 9" id="KW-0547">Nucleotide-binding</keyword>
<dbReference type="PROSITE" id="PS00856">
    <property type="entry name" value="GUANYLATE_KINASE_1"/>
    <property type="match status" value="1"/>
</dbReference>
<feature type="domain" description="Guanylate kinase-like" evidence="10">
    <location>
        <begin position="4"/>
        <end position="183"/>
    </location>
</feature>
<evidence type="ECO:0000256" key="4">
    <source>
        <dbReference type="ARBA" id="ARBA00022679"/>
    </source>
</evidence>
<comment type="similarity">
    <text evidence="1 9">Belongs to the guanylate kinase family.</text>
</comment>
<proteinExistence type="inferred from homology"/>
<dbReference type="InterPro" id="IPR020590">
    <property type="entry name" value="Guanylate_kinase_CS"/>
</dbReference>
<evidence type="ECO:0000256" key="8">
    <source>
        <dbReference type="ARBA" id="ARBA00030128"/>
    </source>
</evidence>
<feature type="binding site" evidence="9">
    <location>
        <begin position="11"/>
        <end position="18"/>
    </location>
    <ligand>
        <name>ATP</name>
        <dbReference type="ChEBI" id="CHEBI:30616"/>
    </ligand>
</feature>
<dbReference type="OrthoDB" id="9808150at2"/>
<evidence type="ECO:0000256" key="6">
    <source>
        <dbReference type="ARBA" id="ARBA00022777"/>
    </source>
</evidence>
<dbReference type="InterPro" id="IPR008145">
    <property type="entry name" value="GK/Ca_channel_bsu"/>
</dbReference>
<comment type="function">
    <text evidence="9">Essential for recycling GMP and indirectly, cGMP.</text>
</comment>
<keyword evidence="12" id="KW-1185">Reference proteome</keyword>
<dbReference type="GO" id="GO:0005829">
    <property type="term" value="C:cytosol"/>
    <property type="evidence" value="ECO:0007669"/>
    <property type="project" value="TreeGrafter"/>
</dbReference>
<evidence type="ECO:0000256" key="1">
    <source>
        <dbReference type="ARBA" id="ARBA00005790"/>
    </source>
</evidence>
<evidence type="ECO:0000256" key="3">
    <source>
        <dbReference type="ARBA" id="ARBA00016296"/>
    </source>
</evidence>
<dbReference type="Proteomes" id="UP000256514">
    <property type="component" value="Unassembled WGS sequence"/>
</dbReference>
<dbReference type="InterPro" id="IPR027417">
    <property type="entry name" value="P-loop_NTPase"/>
</dbReference>
<dbReference type="RefSeq" id="WP_115570522.1">
    <property type="nucleotide sequence ID" value="NZ_NXLT01000001.1"/>
</dbReference>
<evidence type="ECO:0000313" key="12">
    <source>
        <dbReference type="Proteomes" id="UP000256514"/>
    </source>
</evidence>
<evidence type="ECO:0000313" key="11">
    <source>
        <dbReference type="EMBL" id="RDU68581.1"/>
    </source>
</evidence>
<dbReference type="PANTHER" id="PTHR23117:SF13">
    <property type="entry name" value="GUANYLATE KINASE"/>
    <property type="match status" value="1"/>
</dbReference>
<dbReference type="InterPro" id="IPR008144">
    <property type="entry name" value="Guanylate_kin-like_dom"/>
</dbReference>
<dbReference type="AlphaFoldDB" id="A0A3D8IVH5"/>
<dbReference type="NCBIfam" id="TIGR03263">
    <property type="entry name" value="guanyl_kin"/>
    <property type="match status" value="1"/>
</dbReference>
<reference evidence="11 12" key="1">
    <citation type="submission" date="2018-04" db="EMBL/GenBank/DDBJ databases">
        <title>Novel Campyloabacter and Helicobacter Species and Strains.</title>
        <authorList>
            <person name="Mannion A.J."/>
            <person name="Shen Z."/>
            <person name="Fox J.G."/>
        </authorList>
    </citation>
    <scope>NUCLEOTIDE SEQUENCE [LARGE SCALE GENOMIC DNA]</scope>
    <source>
        <strain evidence="11 12">MIT 12-6600</strain>
    </source>
</reference>
<dbReference type="EC" id="2.7.4.8" evidence="2 9"/>
<dbReference type="FunFam" id="3.30.63.10:FF:000002">
    <property type="entry name" value="Guanylate kinase 1"/>
    <property type="match status" value="1"/>
</dbReference>
<evidence type="ECO:0000256" key="2">
    <source>
        <dbReference type="ARBA" id="ARBA00012961"/>
    </source>
</evidence>
<dbReference type="SUPFAM" id="SSF52540">
    <property type="entry name" value="P-loop containing nucleoside triphosphate hydrolases"/>
    <property type="match status" value="1"/>
</dbReference>
<organism evidence="11 12">
    <name type="scientific">Helicobacter equorum</name>
    <dbReference type="NCBI Taxonomy" id="361872"/>
    <lineage>
        <taxon>Bacteria</taxon>
        <taxon>Pseudomonadati</taxon>
        <taxon>Campylobacterota</taxon>
        <taxon>Epsilonproteobacteria</taxon>
        <taxon>Campylobacterales</taxon>
        <taxon>Helicobacteraceae</taxon>
        <taxon>Helicobacter</taxon>
    </lineage>
</organism>
<evidence type="ECO:0000259" key="10">
    <source>
        <dbReference type="PROSITE" id="PS50052"/>
    </source>
</evidence>
<dbReference type="GO" id="GO:0004385">
    <property type="term" value="F:GMP kinase activity"/>
    <property type="evidence" value="ECO:0007669"/>
    <property type="project" value="UniProtKB-UniRule"/>
</dbReference>
<comment type="caution">
    <text evidence="11">The sequence shown here is derived from an EMBL/GenBank/DDBJ whole genome shotgun (WGS) entry which is preliminary data.</text>
</comment>
<comment type="subcellular location">
    <subcellularLocation>
        <location evidence="9">Cytoplasm</location>
    </subcellularLocation>
</comment>
<dbReference type="CDD" id="cd00071">
    <property type="entry name" value="GMPK"/>
    <property type="match status" value="1"/>
</dbReference>
<dbReference type="GO" id="GO:0005524">
    <property type="term" value="F:ATP binding"/>
    <property type="evidence" value="ECO:0007669"/>
    <property type="project" value="UniProtKB-UniRule"/>
</dbReference>
<dbReference type="InterPro" id="IPR017665">
    <property type="entry name" value="Guanylate_kinase"/>
</dbReference>
<gene>
    <name evidence="9" type="primary">gmk</name>
    <name evidence="11" type="ORF">CQA54_01910</name>
</gene>
<dbReference type="PANTHER" id="PTHR23117">
    <property type="entry name" value="GUANYLATE KINASE-RELATED"/>
    <property type="match status" value="1"/>
</dbReference>
<keyword evidence="9" id="KW-0963">Cytoplasm</keyword>
<name>A0A3D8IVH5_9HELI</name>
<dbReference type="Gene3D" id="3.30.63.10">
    <property type="entry name" value="Guanylate Kinase phosphate binding domain"/>
    <property type="match status" value="1"/>
</dbReference>
<dbReference type="EMBL" id="NXLT01000001">
    <property type="protein sequence ID" value="RDU68581.1"/>
    <property type="molecule type" value="Genomic_DNA"/>
</dbReference>
<dbReference type="PROSITE" id="PS50052">
    <property type="entry name" value="GUANYLATE_KINASE_2"/>
    <property type="match status" value="1"/>
</dbReference>
<dbReference type="Pfam" id="PF00625">
    <property type="entry name" value="Guanylate_kin"/>
    <property type="match status" value="1"/>
</dbReference>
<comment type="catalytic activity">
    <reaction evidence="9">
        <text>GMP + ATP = GDP + ADP</text>
        <dbReference type="Rhea" id="RHEA:20780"/>
        <dbReference type="ChEBI" id="CHEBI:30616"/>
        <dbReference type="ChEBI" id="CHEBI:58115"/>
        <dbReference type="ChEBI" id="CHEBI:58189"/>
        <dbReference type="ChEBI" id="CHEBI:456216"/>
        <dbReference type="EC" id="2.7.4.8"/>
    </reaction>
</comment>
<keyword evidence="7 9" id="KW-0067">ATP-binding</keyword>
<sequence>MNKGAILIISGPSGCGKSTLTKELLRVIPNLYFSISTTTRAIRQGEQDGVHYHFVSEQEFLQQVQEGKFLEWAQVHNNYYGTALEPITRALEQDKLVLFDVDVQGHRDIKEHFGDVAKSVFITTKNKDVLKNRLQSRQTDDEHTIEFRLIQAYEEMQHLHTFDYLLINDDITQAKEAITAIAQSLLYRNTWHNEDLLQNWIKL</sequence>
<accession>A0A3D8IVH5</accession>
<keyword evidence="6 9" id="KW-0418">Kinase</keyword>
<protein>
    <recommendedName>
        <fullName evidence="3 9">Guanylate kinase</fullName>
        <ecNumber evidence="2 9">2.7.4.8</ecNumber>
    </recommendedName>
    <alternativeName>
        <fullName evidence="8 9">GMP kinase</fullName>
    </alternativeName>
</protein>
<evidence type="ECO:0000256" key="5">
    <source>
        <dbReference type="ARBA" id="ARBA00022741"/>
    </source>
</evidence>
<evidence type="ECO:0000256" key="9">
    <source>
        <dbReference type="HAMAP-Rule" id="MF_00328"/>
    </source>
</evidence>
<dbReference type="Gene3D" id="3.40.50.300">
    <property type="entry name" value="P-loop containing nucleotide triphosphate hydrolases"/>
    <property type="match status" value="1"/>
</dbReference>
<evidence type="ECO:0000256" key="7">
    <source>
        <dbReference type="ARBA" id="ARBA00022840"/>
    </source>
</evidence>
<dbReference type="SMART" id="SM00072">
    <property type="entry name" value="GuKc"/>
    <property type="match status" value="1"/>
</dbReference>